<proteinExistence type="predicted"/>
<comment type="caution">
    <text evidence="1">The sequence shown here is derived from an EMBL/GenBank/DDBJ whole genome shotgun (WGS) entry which is preliminary data.</text>
</comment>
<dbReference type="Proteomes" id="UP000192257">
    <property type="component" value="Unassembled WGS sequence"/>
</dbReference>
<gene>
    <name evidence="1" type="ORF">TM35_000123350</name>
</gene>
<dbReference type="EMBL" id="NBCO01000012">
    <property type="protein sequence ID" value="ORC89560.1"/>
    <property type="molecule type" value="Genomic_DNA"/>
</dbReference>
<evidence type="ECO:0000313" key="2">
    <source>
        <dbReference type="Proteomes" id="UP000192257"/>
    </source>
</evidence>
<name>A0A1X0NZJ1_9TRYP</name>
<dbReference type="GeneID" id="39985090"/>
<protein>
    <submittedName>
        <fullName evidence="1">Uncharacterized protein</fullName>
    </submittedName>
</protein>
<accession>A0A1X0NZJ1</accession>
<reference evidence="1 2" key="1">
    <citation type="submission" date="2017-03" db="EMBL/GenBank/DDBJ databases">
        <title>An alternative strategy for trypanosome survival in the mammalian bloodstream revealed through genome and transcriptome analysis of the ubiquitous bovine parasite Trypanosoma (Megatrypanum) theileri.</title>
        <authorList>
            <person name="Kelly S."/>
            <person name="Ivens A."/>
            <person name="Mott A."/>
            <person name="O'Neill E."/>
            <person name="Emms D."/>
            <person name="Macleod O."/>
            <person name="Voorheis P."/>
            <person name="Matthews J."/>
            <person name="Matthews K."/>
            <person name="Carrington M."/>
        </authorList>
    </citation>
    <scope>NUCLEOTIDE SEQUENCE [LARGE SCALE GENOMIC DNA]</scope>
    <source>
        <strain evidence="1">Edinburgh</strain>
    </source>
</reference>
<organism evidence="1 2">
    <name type="scientific">Trypanosoma theileri</name>
    <dbReference type="NCBI Taxonomy" id="67003"/>
    <lineage>
        <taxon>Eukaryota</taxon>
        <taxon>Discoba</taxon>
        <taxon>Euglenozoa</taxon>
        <taxon>Kinetoplastea</taxon>
        <taxon>Metakinetoplastina</taxon>
        <taxon>Trypanosomatida</taxon>
        <taxon>Trypanosomatidae</taxon>
        <taxon>Trypanosoma</taxon>
    </lineage>
</organism>
<dbReference type="RefSeq" id="XP_028883626.1">
    <property type="nucleotide sequence ID" value="XM_029025310.1"/>
</dbReference>
<sequence length="164" mass="18944">MVASPQQRVFLPITYSNGHPEDYSRKYATSKRKITTTTRVFPIWYTSPGDNINKRGNFNSSEIPRSVHCGVGIRGQPHRKTYVDSNNMGTEGFNSAQLHRVHNKKQFKGIGRKYSTFYRKFTTGKKQRDSIYAHTDHHAGIAQNTYSNVFNGFTKKKEPQRRTR</sequence>
<dbReference type="AlphaFoldDB" id="A0A1X0NZJ1"/>
<evidence type="ECO:0000313" key="1">
    <source>
        <dbReference type="EMBL" id="ORC89560.1"/>
    </source>
</evidence>
<keyword evidence="2" id="KW-1185">Reference proteome</keyword>
<dbReference type="VEuPathDB" id="TriTrypDB:TM35_000123350"/>